<name>A0A318EEM0_9GAMM</name>
<sequence length="128" mass="14161">MSKASGRFRRWRDFVRHIRPSVSAELAAADAAEQAGDPARAYAHLERAHVLGQGSTREHVRVHLRMLQWGLRHRDRREVRGQMLRLVGAATKTAVGLVPTGNTGGSNISPFRRLPVPADLQAIIDAAR</sequence>
<protein>
    <submittedName>
        <fullName evidence="1">Uncharacterized protein DUF3703</fullName>
    </submittedName>
</protein>
<dbReference type="Pfam" id="PF12487">
    <property type="entry name" value="DUF3703"/>
    <property type="match status" value="1"/>
</dbReference>
<dbReference type="EMBL" id="QICN01000001">
    <property type="protein sequence ID" value="PXV71217.1"/>
    <property type="molecule type" value="Genomic_DNA"/>
</dbReference>
<keyword evidence="2" id="KW-1185">Reference proteome</keyword>
<accession>A0A318EEM0</accession>
<dbReference type="RefSeq" id="WP_110263356.1">
    <property type="nucleotide sequence ID" value="NZ_CAKZQT010000007.1"/>
</dbReference>
<comment type="caution">
    <text evidence="1">The sequence shown here is derived from an EMBL/GenBank/DDBJ whole genome shotgun (WGS) entry which is preliminary data.</text>
</comment>
<organism evidence="1 2">
    <name type="scientific">Sinimarinibacterium flocculans</name>
    <dbReference type="NCBI Taxonomy" id="985250"/>
    <lineage>
        <taxon>Bacteria</taxon>
        <taxon>Pseudomonadati</taxon>
        <taxon>Pseudomonadota</taxon>
        <taxon>Gammaproteobacteria</taxon>
        <taxon>Nevskiales</taxon>
        <taxon>Nevskiaceae</taxon>
        <taxon>Sinimarinibacterium</taxon>
    </lineage>
</organism>
<reference evidence="1 2" key="1">
    <citation type="submission" date="2018-04" db="EMBL/GenBank/DDBJ databases">
        <title>Genomic Encyclopedia of Type Strains, Phase IV (KMG-IV): sequencing the most valuable type-strain genomes for metagenomic binning, comparative biology and taxonomic classification.</title>
        <authorList>
            <person name="Goeker M."/>
        </authorList>
    </citation>
    <scope>NUCLEOTIDE SEQUENCE [LARGE SCALE GENOMIC DNA]</scope>
    <source>
        <strain evidence="1 2">DSM 104150</strain>
    </source>
</reference>
<evidence type="ECO:0000313" key="2">
    <source>
        <dbReference type="Proteomes" id="UP000248330"/>
    </source>
</evidence>
<evidence type="ECO:0000313" key="1">
    <source>
        <dbReference type="EMBL" id="PXV71217.1"/>
    </source>
</evidence>
<dbReference type="OrthoDB" id="9799416at2"/>
<gene>
    <name evidence="1" type="ORF">C8D93_101261</name>
</gene>
<proteinExistence type="predicted"/>
<dbReference type="AlphaFoldDB" id="A0A318EEM0"/>
<dbReference type="Proteomes" id="UP000248330">
    <property type="component" value="Unassembled WGS sequence"/>
</dbReference>
<dbReference type="InterPro" id="IPR022172">
    <property type="entry name" value="DUF3703"/>
</dbReference>